<evidence type="ECO:0000313" key="2">
    <source>
        <dbReference type="Proteomes" id="UP000221168"/>
    </source>
</evidence>
<dbReference type="EMBL" id="PDVP01000009">
    <property type="protein sequence ID" value="PHP66248.1"/>
    <property type="molecule type" value="Genomic_DNA"/>
</dbReference>
<evidence type="ECO:0008006" key="3">
    <source>
        <dbReference type="Google" id="ProtNLM"/>
    </source>
</evidence>
<dbReference type="Proteomes" id="UP000221168">
    <property type="component" value="Unassembled WGS sequence"/>
</dbReference>
<protein>
    <recommendedName>
        <fullName evidence="3">DUF1127 domain-containing protein</fullName>
    </recommendedName>
</protein>
<gene>
    <name evidence="1" type="ORF">CSC94_15050</name>
</gene>
<comment type="caution">
    <text evidence="1">The sequence shown here is derived from an EMBL/GenBank/DDBJ whole genome shotgun (WGS) entry which is preliminary data.</text>
</comment>
<name>A0A2G1QM06_9HYPH</name>
<accession>A0A2G1QM06</accession>
<reference evidence="1 2" key="1">
    <citation type="submission" date="2017-10" db="EMBL/GenBank/DDBJ databases">
        <title>Sedimentibacterium mangrovi gen. nov., sp. nov., a novel member of family Phyllobacteriacea isolated from mangrove sediment.</title>
        <authorList>
            <person name="Liao H."/>
            <person name="Tian Y."/>
        </authorList>
    </citation>
    <scope>NUCLEOTIDE SEQUENCE [LARGE SCALE GENOMIC DNA]</scope>
    <source>
        <strain evidence="1 2">X9-2-2</strain>
    </source>
</reference>
<dbReference type="OrthoDB" id="7861975at2"/>
<dbReference type="AlphaFoldDB" id="A0A2G1QM06"/>
<organism evidence="1 2">
    <name type="scientific">Zhengella mangrovi</name>
    <dbReference type="NCBI Taxonomy" id="1982044"/>
    <lineage>
        <taxon>Bacteria</taxon>
        <taxon>Pseudomonadati</taxon>
        <taxon>Pseudomonadota</taxon>
        <taxon>Alphaproteobacteria</taxon>
        <taxon>Hyphomicrobiales</taxon>
        <taxon>Notoacmeibacteraceae</taxon>
        <taxon>Zhengella</taxon>
    </lineage>
</organism>
<dbReference type="RefSeq" id="WP_099307179.1">
    <property type="nucleotide sequence ID" value="NZ_PDVP01000009.1"/>
</dbReference>
<keyword evidence="2" id="KW-1185">Reference proteome</keyword>
<proteinExistence type="predicted"/>
<sequence length="97" mass="10782">MTTLHESAVAPVRFAAVSRAVARAAATVATVVRNWKHRARLVDLYRLSDSELADMGITRGDLFDAGGSRWSEDPTRRLSVLRNERLLSAEMAARHIH</sequence>
<evidence type="ECO:0000313" key="1">
    <source>
        <dbReference type="EMBL" id="PHP66248.1"/>
    </source>
</evidence>